<reference evidence="1" key="1">
    <citation type="submission" date="2015-06" db="UniProtKB">
        <authorList>
            <consortium name="EnsemblPlants"/>
        </authorList>
    </citation>
    <scope>IDENTIFICATION</scope>
</reference>
<dbReference type="AlphaFoldDB" id="J3KVF3"/>
<dbReference type="Gramene" id="OB0168G10030.1">
    <property type="protein sequence ID" value="OB0168G10030.1"/>
    <property type="gene ID" value="OB0168G10030"/>
</dbReference>
<organism evidence="1">
    <name type="scientific">Oryza brachyantha</name>
    <name type="common">malo sina</name>
    <dbReference type="NCBI Taxonomy" id="4533"/>
    <lineage>
        <taxon>Eukaryota</taxon>
        <taxon>Viridiplantae</taxon>
        <taxon>Streptophyta</taxon>
        <taxon>Embryophyta</taxon>
        <taxon>Tracheophyta</taxon>
        <taxon>Spermatophyta</taxon>
        <taxon>Magnoliopsida</taxon>
        <taxon>Liliopsida</taxon>
        <taxon>Poales</taxon>
        <taxon>Poaceae</taxon>
        <taxon>BOP clade</taxon>
        <taxon>Oryzoideae</taxon>
        <taxon>Oryzeae</taxon>
        <taxon>Oryzinae</taxon>
        <taxon>Oryza</taxon>
    </lineage>
</organism>
<dbReference type="Proteomes" id="UP000006038">
    <property type="component" value="Unassembled WGS sequence"/>
</dbReference>
<evidence type="ECO:0000313" key="1">
    <source>
        <dbReference type="EnsemblPlants" id="OB0168G10030.1"/>
    </source>
</evidence>
<name>J3KVF3_ORYBR</name>
<dbReference type="EnsemblPlants" id="OB0168G10030.1">
    <property type="protein sequence ID" value="OB0168G10030.1"/>
    <property type="gene ID" value="OB0168G10030"/>
</dbReference>
<proteinExistence type="predicted"/>
<sequence>MKMVSLDAPRKPYPMTIPTNALRLNYHITTTVITLGGSRETTYAMAHAAAIADGSGKWVTIVLGCPKSTRGITSVIKDGKPYLKLAGLQIIEERLPYDDIETYMPCYRVSNWAITTWSNTIMVHSDSSDNRQEDFTVWAPDIIISDTVRSELLASGLLHRLKMVKRRWSLRCKILWCLSPHQAMVKKMSFI</sequence>
<evidence type="ECO:0000313" key="2">
    <source>
        <dbReference type="Proteomes" id="UP000006038"/>
    </source>
</evidence>
<accession>J3KVF3</accession>
<keyword evidence="2" id="KW-1185">Reference proteome</keyword>
<dbReference type="HOGENOM" id="CLU_1423533_0_0_1"/>
<protein>
    <submittedName>
        <fullName evidence="1">Uncharacterized protein</fullName>
    </submittedName>
</protein>